<evidence type="ECO:0000256" key="3">
    <source>
        <dbReference type="ARBA" id="ARBA00023235"/>
    </source>
</evidence>
<keyword evidence="9" id="KW-1185">Reference proteome</keyword>
<dbReference type="PROSITE" id="PS51194">
    <property type="entry name" value="HELICASE_CTER"/>
    <property type="match status" value="1"/>
</dbReference>
<dbReference type="EMBL" id="JANAWD010000740">
    <property type="protein sequence ID" value="KAJ3476192.1"/>
    <property type="molecule type" value="Genomic_DNA"/>
</dbReference>
<keyword evidence="2" id="KW-0238">DNA-binding</keyword>
<sequence>MSAIAISGDTATAENIQEIVDLKHRVVVVNPEVAFKDGGVFGRVWKDQAFTSKIISVIWDEGHCVNRATVKIIRRSNDRPNIYLTVRKIRHSLASFRDLDFLIPSGWKAGDHLPKFLVFFDDIKESIRAAKALKSRLPLQEQSKIKWFNSDDTPELREYLTEVFREQGEEGKTVYGLYCTDSFGMGIDIADIEIVVQWRMTCDLNTLWQRFGRAARGMGSIGIAILLVEAKFFDDEKVKAAERMAKRAEKASEKVAEKEKRKRKRGGDTEESRKRARTSREGTQENTDPTVEEPVEEAVLSIEEPVEEAVLSTCEQLRVEYRARTVTVQSARLLRARPQKKGPKPEDLAPELDNLINADCRSFRCFRVPIMAYYENDRVEPDHQQCLTDSPSGCRRCCVPPSPVCCSLCHPDDPSFARYPVAAPPAGRAAVPRQSRIPALGPMTLHDFSFRRELDSFRRRITLQKFSRAHLNNLGPGTIMGDTILERIVTCARAHKLDSVESLQRETKWGRSVELGPQVLDLVQR</sequence>
<dbReference type="GO" id="GO:0009378">
    <property type="term" value="F:four-way junction helicase activity"/>
    <property type="evidence" value="ECO:0007669"/>
    <property type="project" value="TreeGrafter"/>
</dbReference>
<dbReference type="GO" id="GO:0000724">
    <property type="term" value="P:double-strand break repair via homologous recombination"/>
    <property type="evidence" value="ECO:0007669"/>
    <property type="project" value="TreeGrafter"/>
</dbReference>
<comment type="catalytic activity">
    <reaction evidence="4">
        <text>Couples ATP hydrolysis with the unwinding of duplex DNA by translocating in the 3'-5' direction.</text>
        <dbReference type="EC" id="5.6.2.4"/>
    </reaction>
</comment>
<gene>
    <name evidence="8" type="ORF">NLI96_g11327</name>
</gene>
<evidence type="ECO:0000313" key="8">
    <source>
        <dbReference type="EMBL" id="KAJ3476192.1"/>
    </source>
</evidence>
<reference evidence="8" key="1">
    <citation type="submission" date="2022-07" db="EMBL/GenBank/DDBJ databases">
        <title>Genome Sequence of Physisporinus lineatus.</title>
        <authorList>
            <person name="Buettner E."/>
        </authorList>
    </citation>
    <scope>NUCLEOTIDE SEQUENCE</scope>
    <source>
        <strain evidence="8">VT162</strain>
    </source>
</reference>
<feature type="compositionally biased region" description="Basic and acidic residues" evidence="6">
    <location>
        <begin position="247"/>
        <end position="259"/>
    </location>
</feature>
<feature type="region of interest" description="Disordered" evidence="6">
    <location>
        <begin position="247"/>
        <end position="295"/>
    </location>
</feature>
<dbReference type="GO" id="GO:0043138">
    <property type="term" value="F:3'-5' DNA helicase activity"/>
    <property type="evidence" value="ECO:0007669"/>
    <property type="project" value="UniProtKB-EC"/>
</dbReference>
<name>A0AAD5UUD7_9APHY</name>
<dbReference type="Pfam" id="PF00271">
    <property type="entry name" value="Helicase_C"/>
    <property type="match status" value="1"/>
</dbReference>
<dbReference type="GO" id="GO:0005737">
    <property type="term" value="C:cytoplasm"/>
    <property type="evidence" value="ECO:0007669"/>
    <property type="project" value="TreeGrafter"/>
</dbReference>
<dbReference type="PANTHER" id="PTHR13710">
    <property type="entry name" value="DNA HELICASE RECQ FAMILY MEMBER"/>
    <property type="match status" value="1"/>
</dbReference>
<evidence type="ECO:0000256" key="6">
    <source>
        <dbReference type="SAM" id="MobiDB-lite"/>
    </source>
</evidence>
<evidence type="ECO:0000259" key="7">
    <source>
        <dbReference type="PROSITE" id="PS51194"/>
    </source>
</evidence>
<comment type="similarity">
    <text evidence="1">Belongs to the helicase family. RecQ subfamily.</text>
</comment>
<dbReference type="Proteomes" id="UP001212997">
    <property type="component" value="Unassembled WGS sequence"/>
</dbReference>
<comment type="caution">
    <text evidence="8">The sequence shown here is derived from an EMBL/GenBank/DDBJ whole genome shotgun (WGS) entry which is preliminary data.</text>
</comment>
<organism evidence="8 9">
    <name type="scientific">Meripilus lineatus</name>
    <dbReference type="NCBI Taxonomy" id="2056292"/>
    <lineage>
        <taxon>Eukaryota</taxon>
        <taxon>Fungi</taxon>
        <taxon>Dikarya</taxon>
        <taxon>Basidiomycota</taxon>
        <taxon>Agaricomycotina</taxon>
        <taxon>Agaricomycetes</taxon>
        <taxon>Polyporales</taxon>
        <taxon>Meripilaceae</taxon>
        <taxon>Meripilus</taxon>
    </lineage>
</organism>
<dbReference type="AlphaFoldDB" id="A0AAD5UUD7"/>
<dbReference type="SMART" id="SM00490">
    <property type="entry name" value="HELICc"/>
    <property type="match status" value="1"/>
</dbReference>
<dbReference type="Gene3D" id="3.40.50.300">
    <property type="entry name" value="P-loop containing nucleotide triphosphate hydrolases"/>
    <property type="match status" value="1"/>
</dbReference>
<evidence type="ECO:0000313" key="9">
    <source>
        <dbReference type="Proteomes" id="UP001212997"/>
    </source>
</evidence>
<proteinExistence type="inferred from homology"/>
<evidence type="ECO:0000256" key="1">
    <source>
        <dbReference type="ARBA" id="ARBA00005446"/>
    </source>
</evidence>
<dbReference type="PANTHER" id="PTHR13710:SF105">
    <property type="entry name" value="ATP-DEPENDENT DNA HELICASE Q1"/>
    <property type="match status" value="1"/>
</dbReference>
<dbReference type="SUPFAM" id="SSF52540">
    <property type="entry name" value="P-loop containing nucleoside triphosphate hydrolases"/>
    <property type="match status" value="1"/>
</dbReference>
<dbReference type="GO" id="GO:0003677">
    <property type="term" value="F:DNA binding"/>
    <property type="evidence" value="ECO:0007669"/>
    <property type="project" value="UniProtKB-KW"/>
</dbReference>
<accession>A0AAD5UUD7</accession>
<dbReference type="InterPro" id="IPR001650">
    <property type="entry name" value="Helicase_C-like"/>
</dbReference>
<evidence type="ECO:0000256" key="2">
    <source>
        <dbReference type="ARBA" id="ARBA00023125"/>
    </source>
</evidence>
<keyword evidence="3" id="KW-0413">Isomerase</keyword>
<dbReference type="GO" id="GO:0005694">
    <property type="term" value="C:chromosome"/>
    <property type="evidence" value="ECO:0007669"/>
    <property type="project" value="TreeGrafter"/>
</dbReference>
<dbReference type="InterPro" id="IPR027417">
    <property type="entry name" value="P-loop_NTPase"/>
</dbReference>
<evidence type="ECO:0000256" key="4">
    <source>
        <dbReference type="ARBA" id="ARBA00034617"/>
    </source>
</evidence>
<protein>
    <recommendedName>
        <fullName evidence="5">DNA 3'-5' helicase</fullName>
        <ecNumber evidence="5">5.6.2.4</ecNumber>
    </recommendedName>
</protein>
<feature type="compositionally biased region" description="Basic and acidic residues" evidence="6">
    <location>
        <begin position="266"/>
        <end position="283"/>
    </location>
</feature>
<dbReference type="EC" id="5.6.2.4" evidence="5"/>
<evidence type="ECO:0000256" key="5">
    <source>
        <dbReference type="ARBA" id="ARBA00034808"/>
    </source>
</evidence>
<feature type="domain" description="Helicase C-terminal" evidence="7">
    <location>
        <begin position="108"/>
        <end position="263"/>
    </location>
</feature>